<evidence type="ECO:0000313" key="10">
    <source>
        <dbReference type="EMBL" id="GIF87442.1"/>
    </source>
</evidence>
<dbReference type="CDD" id="cd06852">
    <property type="entry name" value="GT_MraY"/>
    <property type="match status" value="1"/>
</dbReference>
<keyword evidence="7" id="KW-1003">Cell membrane</keyword>
<sequence length="371" mass="39306">MRAVIVAAAVAFLLSLLGTPLLVRILNRLKAGQPIRDELALKSNEGKRGTPGMGGLAFILATIIAYVAGHIALRGLPEAQIGQVRPTITALVVLGTFVFCGAIGFVDDYMKVIGKSSAGLSAKGKLVGQLLVGSAFGIIAMYYPSSNGQTVGSTKLSFVKDISWLDLTKVGAVVLFVLMVMFMSNAVNLADGMDGLATGASVLVVGAYAIIGYWQYQHWCADTTGYAANPNAYCYSVRDPLEVAMIAAAVAAACVGFLWSNTSPAKIFMGDAGALGLGGLMAALAMATHTHLLLPLLASLFVISLMSVVIQVISFQTRGKRVFRMSPIHYHFELGGWTEVNVVIRFWIVAAISVGIGLGFFYGEFLQNVQR</sequence>
<evidence type="ECO:0000256" key="6">
    <source>
        <dbReference type="ARBA" id="ARBA00023136"/>
    </source>
</evidence>
<feature type="transmembrane region" description="Helical" evidence="7">
    <location>
        <begin position="195"/>
        <end position="214"/>
    </location>
</feature>
<feature type="transmembrane region" description="Helical" evidence="7">
    <location>
        <begin position="126"/>
        <end position="143"/>
    </location>
</feature>
<reference evidence="10 11" key="1">
    <citation type="submission" date="2021-01" db="EMBL/GenBank/DDBJ databases">
        <title>Whole genome shotgun sequence of Catellatospora chokoriensis NBRC 107358.</title>
        <authorList>
            <person name="Komaki H."/>
            <person name="Tamura T."/>
        </authorList>
    </citation>
    <scope>NUCLEOTIDE SEQUENCE [LARGE SCALE GENOMIC DNA]</scope>
    <source>
        <strain evidence="10 11">NBRC 107358</strain>
    </source>
</reference>
<protein>
    <recommendedName>
        <fullName evidence="7 8">Phospho-N-acetylmuramoyl-pentapeptide-transferase</fullName>
        <ecNumber evidence="7 8">2.7.8.13</ecNumber>
    </recommendedName>
    <alternativeName>
        <fullName evidence="7">UDP-MurNAc-pentapeptide phosphotransferase</fullName>
    </alternativeName>
</protein>
<dbReference type="EMBL" id="BONG01000004">
    <property type="protein sequence ID" value="GIF87442.1"/>
    <property type="molecule type" value="Genomic_DNA"/>
</dbReference>
<dbReference type="NCBIfam" id="TIGR00445">
    <property type="entry name" value="mraY"/>
    <property type="match status" value="1"/>
</dbReference>
<keyword evidence="3 7" id="KW-0808">Transferase</keyword>
<keyword evidence="5 7" id="KW-1133">Transmembrane helix</keyword>
<evidence type="ECO:0000256" key="9">
    <source>
        <dbReference type="PIRSR" id="PIRSR600715-1"/>
    </source>
</evidence>
<comment type="cofactor">
    <cofactor evidence="7 9">
        <name>Mg(2+)</name>
        <dbReference type="ChEBI" id="CHEBI:18420"/>
    </cofactor>
</comment>
<dbReference type="PANTHER" id="PTHR22926">
    <property type="entry name" value="PHOSPHO-N-ACETYLMURAMOYL-PENTAPEPTIDE-TRANSFERASE"/>
    <property type="match status" value="1"/>
</dbReference>
<keyword evidence="4 7" id="KW-0812">Transmembrane</keyword>
<comment type="catalytic activity">
    <reaction evidence="7">
        <text>UDP-N-acetyl-alpha-D-muramoyl-L-alanyl-gamma-D-glutamyl-meso-2,6-diaminopimeloyl-D-alanyl-D-alanine + di-trans,octa-cis-undecaprenyl phosphate = di-trans,octa-cis-undecaprenyl diphospho-N-acetyl-alpha-D-muramoyl-L-alanyl-D-glutamyl-meso-2,6-diaminopimeloyl-D-alanyl-D-alanine + UMP</text>
        <dbReference type="Rhea" id="RHEA:28386"/>
        <dbReference type="ChEBI" id="CHEBI:57865"/>
        <dbReference type="ChEBI" id="CHEBI:60392"/>
        <dbReference type="ChEBI" id="CHEBI:61386"/>
        <dbReference type="ChEBI" id="CHEBI:61387"/>
        <dbReference type="EC" id="2.7.8.13"/>
    </reaction>
</comment>
<evidence type="ECO:0000256" key="3">
    <source>
        <dbReference type="ARBA" id="ARBA00022679"/>
    </source>
</evidence>
<feature type="transmembrane region" description="Helical" evidence="7">
    <location>
        <begin position="267"/>
        <end position="285"/>
    </location>
</feature>
<organism evidence="10 11">
    <name type="scientific">Catellatospora chokoriensis</name>
    <dbReference type="NCBI Taxonomy" id="310353"/>
    <lineage>
        <taxon>Bacteria</taxon>
        <taxon>Bacillati</taxon>
        <taxon>Actinomycetota</taxon>
        <taxon>Actinomycetes</taxon>
        <taxon>Micromonosporales</taxon>
        <taxon>Micromonosporaceae</taxon>
        <taxon>Catellatospora</taxon>
    </lineage>
</organism>
<proteinExistence type="inferred from homology"/>
<dbReference type="Proteomes" id="UP000619293">
    <property type="component" value="Unassembled WGS sequence"/>
</dbReference>
<feature type="transmembrane region" description="Helical" evidence="7">
    <location>
        <begin position="88"/>
        <end position="106"/>
    </location>
</feature>
<dbReference type="Pfam" id="PF00953">
    <property type="entry name" value="Glycos_transf_4"/>
    <property type="match status" value="1"/>
</dbReference>
<comment type="function">
    <text evidence="7">Catalyzes the initial step of the lipid cycle reactions in the biosynthesis of the cell wall peptidoglycan: transfers peptidoglycan precursor phospho-MurNAc-pentapeptide from UDP-MurNAc-pentapeptide onto the lipid carrier undecaprenyl phosphate, yielding undecaprenyl-pyrophosphoryl-MurNAc-pentapeptide, known as lipid I.</text>
</comment>
<keyword evidence="7 9" id="KW-0479">Metal-binding</keyword>
<keyword evidence="7" id="KW-0961">Cell wall biogenesis/degradation</keyword>
<dbReference type="GO" id="GO:0008963">
    <property type="term" value="F:phospho-N-acetylmuramoyl-pentapeptide-transferase activity"/>
    <property type="evidence" value="ECO:0007669"/>
    <property type="project" value="UniProtKB-UniRule"/>
</dbReference>
<dbReference type="InterPro" id="IPR018480">
    <property type="entry name" value="PNAcMuramoyl-5peptid_Trfase_CS"/>
</dbReference>
<dbReference type="HAMAP" id="MF_00038">
    <property type="entry name" value="MraY"/>
    <property type="match status" value="1"/>
</dbReference>
<accession>A0A8J3JV43</accession>
<dbReference type="UniPathway" id="UPA00219"/>
<dbReference type="InterPro" id="IPR003524">
    <property type="entry name" value="PNAcMuramoyl-5peptid_Trfase"/>
</dbReference>
<keyword evidence="7" id="KW-0573">Peptidoglycan synthesis</keyword>
<gene>
    <name evidence="10" type="primary">mraY_2</name>
    <name evidence="7" type="synonym">mraY</name>
    <name evidence="10" type="ORF">Cch02nite_08860</name>
</gene>
<evidence type="ECO:0000256" key="4">
    <source>
        <dbReference type="ARBA" id="ARBA00022692"/>
    </source>
</evidence>
<dbReference type="GO" id="GO:0046872">
    <property type="term" value="F:metal ion binding"/>
    <property type="evidence" value="ECO:0007669"/>
    <property type="project" value="UniProtKB-KW"/>
</dbReference>
<dbReference type="GO" id="GO:0005886">
    <property type="term" value="C:plasma membrane"/>
    <property type="evidence" value="ECO:0007669"/>
    <property type="project" value="UniProtKB-SubCell"/>
</dbReference>
<comment type="similarity">
    <text evidence="2 7">Belongs to the glycosyltransferase 4 family. MraY subfamily.</text>
</comment>
<keyword evidence="7" id="KW-0131">Cell cycle</keyword>
<dbReference type="GO" id="GO:0008360">
    <property type="term" value="P:regulation of cell shape"/>
    <property type="evidence" value="ECO:0007669"/>
    <property type="project" value="UniProtKB-KW"/>
</dbReference>
<dbReference type="AlphaFoldDB" id="A0A8J3JV43"/>
<feature type="binding site" evidence="9">
    <location>
        <position position="271"/>
    </location>
    <ligand>
        <name>Mg(2+)</name>
        <dbReference type="ChEBI" id="CHEBI:18420"/>
    </ligand>
</feature>
<dbReference type="PANTHER" id="PTHR22926:SF5">
    <property type="entry name" value="PHOSPHO-N-ACETYLMURAMOYL-PENTAPEPTIDE-TRANSFERASE HOMOLOG"/>
    <property type="match status" value="1"/>
</dbReference>
<comment type="pathway">
    <text evidence="7">Cell wall biogenesis; peptidoglycan biosynthesis.</text>
</comment>
<feature type="transmembrane region" description="Helical" evidence="7">
    <location>
        <begin position="164"/>
        <end position="183"/>
    </location>
</feature>
<feature type="binding site" evidence="9">
    <location>
        <position position="188"/>
    </location>
    <ligand>
        <name>Mg(2+)</name>
        <dbReference type="ChEBI" id="CHEBI:18420"/>
    </ligand>
</feature>
<evidence type="ECO:0000256" key="5">
    <source>
        <dbReference type="ARBA" id="ARBA00022989"/>
    </source>
</evidence>
<dbReference type="GO" id="GO:0009252">
    <property type="term" value="P:peptidoglycan biosynthetic process"/>
    <property type="evidence" value="ECO:0007669"/>
    <property type="project" value="UniProtKB-UniRule"/>
</dbReference>
<keyword evidence="7 9" id="KW-0460">Magnesium</keyword>
<dbReference type="InterPro" id="IPR000715">
    <property type="entry name" value="Glycosyl_transferase_4"/>
</dbReference>
<evidence type="ECO:0000256" key="2">
    <source>
        <dbReference type="ARBA" id="ARBA00005583"/>
    </source>
</evidence>
<dbReference type="GO" id="GO:0071555">
    <property type="term" value="P:cell wall organization"/>
    <property type="evidence" value="ECO:0007669"/>
    <property type="project" value="UniProtKB-KW"/>
</dbReference>
<evidence type="ECO:0000256" key="8">
    <source>
        <dbReference type="NCBIfam" id="TIGR00445"/>
    </source>
</evidence>
<keyword evidence="6 7" id="KW-0472">Membrane</keyword>
<feature type="transmembrane region" description="Helical" evidence="7">
    <location>
        <begin position="56"/>
        <end position="76"/>
    </location>
</feature>
<name>A0A8J3JV43_9ACTN</name>
<evidence type="ECO:0000256" key="1">
    <source>
        <dbReference type="ARBA" id="ARBA00004141"/>
    </source>
</evidence>
<dbReference type="EC" id="2.7.8.13" evidence="7 8"/>
<feature type="transmembrane region" description="Helical" evidence="7">
    <location>
        <begin position="342"/>
        <end position="362"/>
    </location>
</feature>
<keyword evidence="7" id="KW-0132">Cell division</keyword>
<dbReference type="PROSITE" id="PS01348">
    <property type="entry name" value="MRAY_2"/>
    <property type="match status" value="1"/>
</dbReference>
<keyword evidence="11" id="KW-1185">Reference proteome</keyword>
<comment type="caution">
    <text evidence="10">The sequence shown here is derived from an EMBL/GenBank/DDBJ whole genome shotgun (WGS) entry which is preliminary data.</text>
</comment>
<comment type="subcellular location">
    <subcellularLocation>
        <location evidence="7">Cell membrane</location>
        <topology evidence="7">Multi-pass membrane protein</topology>
    </subcellularLocation>
    <subcellularLocation>
        <location evidence="1">Membrane</location>
        <topology evidence="1">Multi-pass membrane protein</topology>
    </subcellularLocation>
</comment>
<keyword evidence="7" id="KW-0133">Cell shape</keyword>
<feature type="transmembrane region" description="Helical" evidence="7">
    <location>
        <begin position="243"/>
        <end position="261"/>
    </location>
</feature>
<evidence type="ECO:0000313" key="11">
    <source>
        <dbReference type="Proteomes" id="UP000619293"/>
    </source>
</evidence>
<evidence type="ECO:0000256" key="7">
    <source>
        <dbReference type="HAMAP-Rule" id="MF_00038"/>
    </source>
</evidence>
<feature type="transmembrane region" description="Helical" evidence="7">
    <location>
        <begin position="292"/>
        <end position="315"/>
    </location>
</feature>
<dbReference type="GO" id="GO:0051301">
    <property type="term" value="P:cell division"/>
    <property type="evidence" value="ECO:0007669"/>
    <property type="project" value="UniProtKB-KW"/>
</dbReference>
<dbReference type="RefSeq" id="WP_120316381.1">
    <property type="nucleotide sequence ID" value="NZ_BAAALB010000014.1"/>
</dbReference>